<keyword evidence="1" id="KW-0732">Signal</keyword>
<evidence type="ECO:0000313" key="2">
    <source>
        <dbReference type="EMBL" id="ELR17891.1"/>
    </source>
</evidence>
<dbReference type="AlphaFoldDB" id="L8H0J2"/>
<dbReference type="Proteomes" id="UP000011083">
    <property type="component" value="Unassembled WGS sequence"/>
</dbReference>
<proteinExistence type="predicted"/>
<sequence length="355" mass="38288">MAAVKSSVFLVFFVAAVAALLLVQAEARSYGVNSLSKSSCRFAQEVDVAVGEFPSLGDDRSPVVVGSSGVYYVGDSRTGSFYKNLTRRATTTTRIDGLFSDLGNGDLWTFGTSSSTWLAVASNADIPEATRLTHLIPLAADAEGQLSTDEGREVVTLSSPLFPHTYDIQPTLFLGMGEFVYASSAEGPSEFAGAFLVDIATGSVERIYEMADGEAWAVNPRGDETENWVTSGVMERSGETIKLLAVYSNWTDDSAYTGGVYRYNVDGSLHSKVYRGFLDDAATFTVNYWSNDDKRWFAHGETAPLNADESPRIPGLTEDEWILSCAADHYNASGASTTSCAVCALVSAMWSSFFF</sequence>
<feature type="signal peptide" evidence="1">
    <location>
        <begin position="1"/>
        <end position="27"/>
    </location>
</feature>
<evidence type="ECO:0000313" key="3">
    <source>
        <dbReference type="Proteomes" id="UP000011083"/>
    </source>
</evidence>
<name>L8H0J2_ACACF</name>
<protein>
    <submittedName>
        <fullName evidence="2">Uncharacterized protein</fullName>
    </submittedName>
</protein>
<keyword evidence="3" id="KW-1185">Reference proteome</keyword>
<dbReference type="EMBL" id="KB007967">
    <property type="protein sequence ID" value="ELR17891.1"/>
    <property type="molecule type" value="Genomic_DNA"/>
</dbReference>
<reference evidence="2 3" key="1">
    <citation type="journal article" date="2013" name="Genome Biol.">
        <title>Genome of Acanthamoeba castellanii highlights extensive lateral gene transfer and early evolution of tyrosine kinase signaling.</title>
        <authorList>
            <person name="Clarke M."/>
            <person name="Lohan A.J."/>
            <person name="Liu B."/>
            <person name="Lagkouvardos I."/>
            <person name="Roy S."/>
            <person name="Zafar N."/>
            <person name="Bertelli C."/>
            <person name="Schilde C."/>
            <person name="Kianianmomeni A."/>
            <person name="Burglin T.R."/>
            <person name="Frech C."/>
            <person name="Turcotte B."/>
            <person name="Kopec K.O."/>
            <person name="Synnott J.M."/>
            <person name="Choo C."/>
            <person name="Paponov I."/>
            <person name="Finkler A."/>
            <person name="Soon Heng Tan C."/>
            <person name="Hutchins A.P."/>
            <person name="Weinmeier T."/>
            <person name="Rattei T."/>
            <person name="Chu J.S."/>
            <person name="Gimenez G."/>
            <person name="Irimia M."/>
            <person name="Rigden D.J."/>
            <person name="Fitzpatrick D.A."/>
            <person name="Lorenzo-Morales J."/>
            <person name="Bateman A."/>
            <person name="Chiu C.H."/>
            <person name="Tang P."/>
            <person name="Hegemann P."/>
            <person name="Fromm H."/>
            <person name="Raoult D."/>
            <person name="Greub G."/>
            <person name="Miranda-Saavedra D."/>
            <person name="Chen N."/>
            <person name="Nash P."/>
            <person name="Ginger M.L."/>
            <person name="Horn M."/>
            <person name="Schaap P."/>
            <person name="Caler L."/>
            <person name="Loftus B."/>
        </authorList>
    </citation>
    <scope>NUCLEOTIDE SEQUENCE [LARGE SCALE GENOMIC DNA]</scope>
    <source>
        <strain evidence="2 3">Neff</strain>
    </source>
</reference>
<dbReference type="RefSeq" id="XP_004339907.1">
    <property type="nucleotide sequence ID" value="XM_004339859.1"/>
</dbReference>
<evidence type="ECO:0000256" key="1">
    <source>
        <dbReference type="SAM" id="SignalP"/>
    </source>
</evidence>
<dbReference type="GeneID" id="14918634"/>
<gene>
    <name evidence="2" type="ORF">ACA1_014500</name>
</gene>
<dbReference type="KEGG" id="acan:ACA1_014500"/>
<accession>L8H0J2</accession>
<organism evidence="2 3">
    <name type="scientific">Acanthamoeba castellanii (strain ATCC 30010 / Neff)</name>
    <dbReference type="NCBI Taxonomy" id="1257118"/>
    <lineage>
        <taxon>Eukaryota</taxon>
        <taxon>Amoebozoa</taxon>
        <taxon>Discosea</taxon>
        <taxon>Longamoebia</taxon>
        <taxon>Centramoebida</taxon>
        <taxon>Acanthamoebidae</taxon>
        <taxon>Acanthamoeba</taxon>
    </lineage>
</organism>
<feature type="chain" id="PRO_5003990012" evidence="1">
    <location>
        <begin position="28"/>
        <end position="355"/>
    </location>
</feature>
<dbReference type="VEuPathDB" id="AmoebaDB:ACA1_014500"/>